<dbReference type="NCBIfam" id="TIGR01409">
    <property type="entry name" value="TAT_signal_seq"/>
    <property type="match status" value="1"/>
</dbReference>
<sequence length="728" mass="76775">MTAHLSRRGFLKSAAAAGAALYIGANAKGVMAAASSADAALNPFVKIGADGRAIALIKHVEFGQGPATGLTTLIAEELGVTMDQITYEFAPSDPQVYNNLLFGPFQGTGGSTAMANSWMQYRNAGAAAREMLISAAAKEWGVDAASLDIVDGMVTGGGNSASMGDFVAAAAEMDVPAEPRLRDASEWKLIGNDATRRLDSPIKVNGQAQFAMDVHLDNQMVVMIKRTPQKGGVVASFDDSAAKDVKGFIMAQALPTKHGVAVYAENTWAAMQARNAIEVEWDNSAAESRSSAEIKDEIMAALDAEPTYNVNKADRAAVKAAVDGAATVLEKTFYFPLLAHAPMEPLNCTIEQTAEGKIVLHDGAQMPTGPHMAYQQIFELPADKIEINSMLAGGSFGRRATPDADYQVEAGLAFIMTDRSRPVKLVWDREDDIRSGYYRPAVGHKVRVGLDENGTIIGWDHQVAGQSIMKGTAFEAMAVHEGIDHSTVEGIADSPYTIPGQSLGLTDTKKATSVLWWRSVGHTHTAYVMEVMMDLAAKAAGQDPVDFRLSYLTGGGEADRKAAVLKLAAEKAGWGNAPAGHTQGIAVHKSFGSYVAEVVEISGNNDDGIVIEKVTAAVDCGIAVNPDTVRAQIEGGIGYGIGHAMRDQITLDGGAVEQSNFPDYEPLRISDIKEIETHIIASAEAPTGIGEPGTPPSAPALANAIAALTDDSQLIAELPMAEAGVYFA</sequence>
<dbReference type="Gene3D" id="3.90.1170.50">
    <property type="entry name" value="Aldehyde oxidase/xanthine dehydrogenase, a/b hammerhead"/>
    <property type="match status" value="1"/>
</dbReference>
<organism evidence="3 4">
    <name type="scientific">Shimia marina</name>
    <dbReference type="NCBI Taxonomy" id="321267"/>
    <lineage>
        <taxon>Bacteria</taxon>
        <taxon>Pseudomonadati</taxon>
        <taxon>Pseudomonadota</taxon>
        <taxon>Alphaproteobacteria</taxon>
        <taxon>Rhodobacterales</taxon>
        <taxon>Roseobacteraceae</taxon>
    </lineage>
</organism>
<dbReference type="Pfam" id="PF20256">
    <property type="entry name" value="MoCoBD_2"/>
    <property type="match status" value="2"/>
</dbReference>
<dbReference type="InterPro" id="IPR000674">
    <property type="entry name" value="Ald_Oxase/Xan_DH_a/b"/>
</dbReference>
<dbReference type="InterPro" id="IPR019546">
    <property type="entry name" value="TAT_signal_bac_arc"/>
</dbReference>
<evidence type="ECO:0000256" key="1">
    <source>
        <dbReference type="SAM" id="SignalP"/>
    </source>
</evidence>
<dbReference type="InterPro" id="IPR012368">
    <property type="entry name" value="OxRdtase_Mopterin-bd_su_IorB"/>
</dbReference>
<feature type="signal peptide" evidence="1">
    <location>
        <begin position="1"/>
        <end position="27"/>
    </location>
</feature>
<dbReference type="EMBL" id="CYPW01000002">
    <property type="protein sequence ID" value="CUH50783.1"/>
    <property type="molecule type" value="Genomic_DNA"/>
</dbReference>
<keyword evidence="3" id="KW-0560">Oxidoreductase</keyword>
<dbReference type="AlphaFoldDB" id="A0A0P1EJS1"/>
<dbReference type="PANTHER" id="PTHR47495:SF2">
    <property type="entry name" value="ALDEHYDE DEHYDROGENASE"/>
    <property type="match status" value="1"/>
</dbReference>
<keyword evidence="1" id="KW-0732">Signal</keyword>
<dbReference type="PANTHER" id="PTHR47495">
    <property type="entry name" value="ALDEHYDE DEHYDROGENASE"/>
    <property type="match status" value="1"/>
</dbReference>
<dbReference type="InterPro" id="IPR052516">
    <property type="entry name" value="N-heterocyclic_Hydroxylase"/>
</dbReference>
<dbReference type="InterPro" id="IPR037165">
    <property type="entry name" value="AldOxase/xan_DH_Mopterin-bd_sf"/>
</dbReference>
<reference evidence="3 4" key="1">
    <citation type="submission" date="2015-09" db="EMBL/GenBank/DDBJ databases">
        <authorList>
            <consortium name="Swine Surveillance"/>
        </authorList>
    </citation>
    <scope>NUCLEOTIDE SEQUENCE [LARGE SCALE GENOMIC DNA]</scope>
    <source>
        <strain evidence="3 4">CECT 7688</strain>
    </source>
</reference>
<dbReference type="STRING" id="321267.SHM7688_00212"/>
<protein>
    <submittedName>
        <fullName evidence="3">Isoquinoline 1-oxidoreductase subunit beta</fullName>
        <ecNumber evidence="3">1.3.99.16</ecNumber>
    </submittedName>
</protein>
<dbReference type="GO" id="GO:0047121">
    <property type="term" value="F:isoquinoline 1-oxidoreductase activity"/>
    <property type="evidence" value="ECO:0007669"/>
    <property type="project" value="UniProtKB-EC"/>
</dbReference>
<dbReference type="PROSITE" id="PS51318">
    <property type="entry name" value="TAT"/>
    <property type="match status" value="1"/>
</dbReference>
<dbReference type="Pfam" id="PF02738">
    <property type="entry name" value="MoCoBD_1"/>
    <property type="match status" value="1"/>
</dbReference>
<dbReference type="RefSeq" id="WP_058238176.1">
    <property type="nucleotide sequence ID" value="NZ_CYPW01000002.1"/>
</dbReference>
<accession>A0A0P1EJS1</accession>
<keyword evidence="4" id="KW-1185">Reference proteome</keyword>
<feature type="domain" description="Aldehyde oxidase/xanthine dehydrogenase a/b hammerhead" evidence="2">
    <location>
        <begin position="205"/>
        <end position="285"/>
    </location>
</feature>
<dbReference type="OrthoDB" id="9767994at2"/>
<dbReference type="Proteomes" id="UP000054823">
    <property type="component" value="Unassembled WGS sequence"/>
</dbReference>
<evidence type="ECO:0000313" key="3">
    <source>
        <dbReference type="EMBL" id="CUH50783.1"/>
    </source>
</evidence>
<dbReference type="InterPro" id="IPR006311">
    <property type="entry name" value="TAT_signal"/>
</dbReference>
<evidence type="ECO:0000313" key="4">
    <source>
        <dbReference type="Proteomes" id="UP000054823"/>
    </source>
</evidence>
<dbReference type="InterPro" id="IPR008274">
    <property type="entry name" value="AldOxase/xan_DH_MoCoBD1"/>
</dbReference>
<evidence type="ECO:0000259" key="2">
    <source>
        <dbReference type="SMART" id="SM01008"/>
    </source>
</evidence>
<dbReference type="InterPro" id="IPR046867">
    <property type="entry name" value="AldOxase/xan_DH_MoCoBD2"/>
</dbReference>
<dbReference type="EC" id="1.3.99.16" evidence="3"/>
<dbReference type="Gene3D" id="3.30.365.10">
    <property type="entry name" value="Aldehyde oxidase/xanthine dehydrogenase, molybdopterin binding domain"/>
    <property type="match status" value="4"/>
</dbReference>
<feature type="chain" id="PRO_5006061607" evidence="1">
    <location>
        <begin position="28"/>
        <end position="728"/>
    </location>
</feature>
<name>A0A0P1EJS1_9RHOB</name>
<dbReference type="SUPFAM" id="SSF56003">
    <property type="entry name" value="Molybdenum cofactor-binding domain"/>
    <property type="match status" value="2"/>
</dbReference>
<dbReference type="PIRSF" id="PIRSF036389">
    <property type="entry name" value="IOR_B"/>
    <property type="match status" value="1"/>
</dbReference>
<gene>
    <name evidence="3" type="primary">iorB_1</name>
    <name evidence="3" type="ORF">SHM7688_00212</name>
</gene>
<dbReference type="SMART" id="SM01008">
    <property type="entry name" value="Ald_Xan_dh_C"/>
    <property type="match status" value="1"/>
</dbReference>
<proteinExistence type="predicted"/>